<name>A0A9P8NXS1_9ASCO</name>
<dbReference type="GeneID" id="70238537"/>
<accession>A0A9P8NXS1</accession>
<evidence type="ECO:0000313" key="2">
    <source>
        <dbReference type="Proteomes" id="UP000769157"/>
    </source>
</evidence>
<evidence type="ECO:0000313" key="1">
    <source>
        <dbReference type="EMBL" id="KAH3661166.1"/>
    </source>
</evidence>
<gene>
    <name evidence="1" type="ORF">OGAPHI_006573</name>
</gene>
<proteinExistence type="predicted"/>
<dbReference type="EMBL" id="JAEUBE010000487">
    <property type="protein sequence ID" value="KAH3661166.1"/>
    <property type="molecule type" value="Genomic_DNA"/>
</dbReference>
<reference evidence="1" key="1">
    <citation type="journal article" date="2021" name="Open Biol.">
        <title>Shared evolutionary footprints suggest mitochondrial oxidative damage underlies multiple complex I losses in fungi.</title>
        <authorList>
            <person name="Schikora-Tamarit M.A."/>
            <person name="Marcet-Houben M."/>
            <person name="Nosek J."/>
            <person name="Gabaldon T."/>
        </authorList>
    </citation>
    <scope>NUCLEOTIDE SEQUENCE</scope>
    <source>
        <strain evidence="1">CBS6075</strain>
    </source>
</reference>
<dbReference type="RefSeq" id="XP_046058290.1">
    <property type="nucleotide sequence ID" value="XM_046207873.1"/>
</dbReference>
<reference evidence="1" key="2">
    <citation type="submission" date="2021-01" db="EMBL/GenBank/DDBJ databases">
        <authorList>
            <person name="Schikora-Tamarit M.A."/>
        </authorList>
    </citation>
    <scope>NUCLEOTIDE SEQUENCE</scope>
    <source>
        <strain evidence="1">CBS6075</strain>
    </source>
</reference>
<dbReference type="Proteomes" id="UP000769157">
    <property type="component" value="Unassembled WGS sequence"/>
</dbReference>
<comment type="caution">
    <text evidence="1">The sequence shown here is derived from an EMBL/GenBank/DDBJ whole genome shotgun (WGS) entry which is preliminary data.</text>
</comment>
<keyword evidence="2" id="KW-1185">Reference proteome</keyword>
<dbReference type="AlphaFoldDB" id="A0A9P8NXS1"/>
<sequence>MAEIQCGQVLEYERIELESHLECNQVQVCRFQLIVHVLETVHCALPDNICWNFRDVVRGEDHRPVRVREEFHRGRPELLVVLGIDQIYVVKQNKAVVLAMFHVFGGSYLFQVEADVSACSVLA</sequence>
<protein>
    <submittedName>
        <fullName evidence="1">Uncharacterized protein</fullName>
    </submittedName>
</protein>
<organism evidence="1 2">
    <name type="scientific">Ogataea philodendri</name>
    <dbReference type="NCBI Taxonomy" id="1378263"/>
    <lineage>
        <taxon>Eukaryota</taxon>
        <taxon>Fungi</taxon>
        <taxon>Dikarya</taxon>
        <taxon>Ascomycota</taxon>
        <taxon>Saccharomycotina</taxon>
        <taxon>Pichiomycetes</taxon>
        <taxon>Pichiales</taxon>
        <taxon>Pichiaceae</taxon>
        <taxon>Ogataea</taxon>
    </lineage>
</organism>